<dbReference type="GO" id="GO:0001046">
    <property type="term" value="F:core promoter sequence-specific DNA binding"/>
    <property type="evidence" value="ECO:0007669"/>
    <property type="project" value="TreeGrafter"/>
</dbReference>
<accession>A0A858R7F9</accession>
<dbReference type="PANTHER" id="PTHR40455:SF1">
    <property type="entry name" value="ANTITOXIN HIGA"/>
    <property type="match status" value="1"/>
</dbReference>
<evidence type="ECO:0000313" key="1">
    <source>
        <dbReference type="EMBL" id="QJE73350.1"/>
    </source>
</evidence>
<dbReference type="KEGG" id="acru:HHL28_09805"/>
<dbReference type="InterPro" id="IPR039060">
    <property type="entry name" value="Antitox_HigA"/>
</dbReference>
<organism evidence="1 2">
    <name type="scientific">Aerophototrophica crusticola</name>
    <dbReference type="NCBI Taxonomy" id="1709002"/>
    <lineage>
        <taxon>Bacteria</taxon>
        <taxon>Pseudomonadati</taxon>
        <taxon>Pseudomonadota</taxon>
        <taxon>Alphaproteobacteria</taxon>
        <taxon>Rhodospirillales</taxon>
        <taxon>Rhodospirillaceae</taxon>
        <taxon>Aerophototrophica</taxon>
    </lineage>
</organism>
<dbReference type="GO" id="GO:0006355">
    <property type="term" value="P:regulation of DNA-templated transcription"/>
    <property type="evidence" value="ECO:0007669"/>
    <property type="project" value="InterPro"/>
</dbReference>
<dbReference type="EMBL" id="CP051775">
    <property type="protein sequence ID" value="QJE73350.1"/>
    <property type="molecule type" value="Genomic_DNA"/>
</dbReference>
<dbReference type="AlphaFoldDB" id="A0A858R7F9"/>
<dbReference type="PANTHER" id="PTHR40455">
    <property type="entry name" value="ANTITOXIN HIGA"/>
    <property type="match status" value="1"/>
</dbReference>
<evidence type="ECO:0000313" key="2">
    <source>
        <dbReference type="Proteomes" id="UP000501891"/>
    </source>
</evidence>
<proteinExistence type="predicted"/>
<gene>
    <name evidence="1" type="ORF">HHL28_09805</name>
</gene>
<sequence>MDIRIIRTEEDYRAALVATEALMDAEPGTPEAEKLELLATVIEAYEAERYPIDAPDPIDAILFMMEQKGLSRRDLEPAIGGRGRVSEVLARKRALTLPMIRALASLLSLPADILVREYPLNRAA</sequence>
<protein>
    <submittedName>
        <fullName evidence="1">Transcriptional regulator</fullName>
    </submittedName>
</protein>
<name>A0A858R7F9_9PROT</name>
<keyword evidence="2" id="KW-1185">Reference proteome</keyword>
<reference evidence="1" key="1">
    <citation type="submission" date="2020-04" db="EMBL/GenBank/DDBJ databases">
        <title>A desert anoxygenic phototrophic bacterium fixes CO2 using RubisCO under aerobic conditions.</title>
        <authorList>
            <person name="Tang K."/>
        </authorList>
    </citation>
    <scope>NUCLEOTIDE SEQUENCE [LARGE SCALE GENOMIC DNA]</scope>
    <source>
        <strain evidence="1">MIMtkB3</strain>
    </source>
</reference>
<dbReference type="Proteomes" id="UP000501891">
    <property type="component" value="Chromosome"/>
</dbReference>